<name>A0A167EJS2_COLIC</name>
<feature type="region of interest" description="Disordered" evidence="1">
    <location>
        <begin position="173"/>
        <end position="217"/>
    </location>
</feature>
<keyword evidence="3" id="KW-1185">Reference proteome</keyword>
<evidence type="ECO:0000313" key="3">
    <source>
        <dbReference type="Proteomes" id="UP000076584"/>
    </source>
</evidence>
<dbReference type="EMBL" id="LFIW01000709">
    <property type="protein sequence ID" value="KZL85217.1"/>
    <property type="molecule type" value="Genomic_DNA"/>
</dbReference>
<sequence>LQSNRACQNGIFPKKHHAPTRTRQARTGHLPFGAQSLPSAASPVSYLFISFRPPPTLQPSLLHPLTTHPHPATNQLHQHQNNPINFHHTQQSQWPALSRPPVSPLVARLPASSSPPRPPARAPPPPEVSRSLTATSLVPSLFVRSVVTRSPLSFSSASSPSSVWFVRSLRTSSPTSASSPPPSALCRSLSSPTSSPSLRTPTSVLSTPSVSPSSPRTSSLLAASVVSATKRLVFRFSLFMGGLRLAFGNA</sequence>
<organism evidence="2 3">
    <name type="scientific">Colletotrichum incanum</name>
    <name type="common">Soybean anthracnose fungus</name>
    <dbReference type="NCBI Taxonomy" id="1573173"/>
    <lineage>
        <taxon>Eukaryota</taxon>
        <taxon>Fungi</taxon>
        <taxon>Dikarya</taxon>
        <taxon>Ascomycota</taxon>
        <taxon>Pezizomycotina</taxon>
        <taxon>Sordariomycetes</taxon>
        <taxon>Hypocreomycetidae</taxon>
        <taxon>Glomerellales</taxon>
        <taxon>Glomerellaceae</taxon>
        <taxon>Colletotrichum</taxon>
        <taxon>Colletotrichum spaethianum species complex</taxon>
    </lineage>
</organism>
<proteinExistence type="predicted"/>
<accession>A0A167EJS2</accession>
<gene>
    <name evidence="2" type="ORF">CI238_08150</name>
</gene>
<evidence type="ECO:0000256" key="1">
    <source>
        <dbReference type="SAM" id="MobiDB-lite"/>
    </source>
</evidence>
<feature type="compositionally biased region" description="Basic residues" evidence="1">
    <location>
        <begin position="13"/>
        <end position="24"/>
    </location>
</feature>
<protein>
    <submittedName>
        <fullName evidence="2">Uncharacterized protein</fullName>
    </submittedName>
</protein>
<evidence type="ECO:0000313" key="2">
    <source>
        <dbReference type="EMBL" id="KZL85217.1"/>
    </source>
</evidence>
<dbReference type="Proteomes" id="UP000076584">
    <property type="component" value="Unassembled WGS sequence"/>
</dbReference>
<dbReference type="AlphaFoldDB" id="A0A167EJS2"/>
<feature type="region of interest" description="Disordered" evidence="1">
    <location>
        <begin position="1"/>
        <end position="24"/>
    </location>
</feature>
<feature type="region of interest" description="Disordered" evidence="1">
    <location>
        <begin position="88"/>
        <end position="131"/>
    </location>
</feature>
<comment type="caution">
    <text evidence="2">The sequence shown here is derived from an EMBL/GenBank/DDBJ whole genome shotgun (WGS) entry which is preliminary data.</text>
</comment>
<reference evidence="2 3" key="1">
    <citation type="submission" date="2015-06" db="EMBL/GenBank/DDBJ databases">
        <title>Survival trade-offs in plant roots during colonization by closely related pathogenic and mutualistic fungi.</title>
        <authorList>
            <person name="Hacquard S."/>
            <person name="Kracher B."/>
            <person name="Hiruma K."/>
            <person name="Weinman A."/>
            <person name="Muench P."/>
            <person name="Garrido Oter R."/>
            <person name="Ver Loren van Themaat E."/>
            <person name="Dallerey J.-F."/>
            <person name="Damm U."/>
            <person name="Henrissat B."/>
            <person name="Lespinet O."/>
            <person name="Thon M."/>
            <person name="Kemen E."/>
            <person name="McHardy A.C."/>
            <person name="Schulze-Lefert P."/>
            <person name="O'Connell R.J."/>
        </authorList>
    </citation>
    <scope>NUCLEOTIDE SEQUENCE [LARGE SCALE GENOMIC DNA]</scope>
    <source>
        <strain evidence="2 3">MAFF 238704</strain>
    </source>
</reference>
<feature type="compositionally biased region" description="Pro residues" evidence="1">
    <location>
        <begin position="113"/>
        <end position="127"/>
    </location>
</feature>
<feature type="non-terminal residue" evidence="2">
    <location>
        <position position="1"/>
    </location>
</feature>